<dbReference type="AlphaFoldDB" id="A0A2G4R6R5"/>
<dbReference type="EMBL" id="VJYU01000034">
    <property type="protein sequence ID" value="MBS4241633.1"/>
    <property type="molecule type" value="Genomic_DNA"/>
</dbReference>
<feature type="transmembrane region" description="Helical" evidence="1">
    <location>
        <begin position="81"/>
        <end position="114"/>
    </location>
</feature>
<dbReference type="Proteomes" id="UP000811399">
    <property type="component" value="Unassembled WGS sequence"/>
</dbReference>
<gene>
    <name evidence="3" type="ORF">AA994_00775</name>
    <name evidence="2" type="ORF">CVU5213_07890</name>
</gene>
<reference evidence="2" key="3">
    <citation type="submission" date="2019-07" db="EMBL/GenBank/DDBJ databases">
        <authorList>
            <person name="Miller W.G."/>
        </authorList>
    </citation>
    <scope>NUCLEOTIDE SEQUENCE</scope>
    <source>
        <strain evidence="2">52/13</strain>
    </source>
</reference>
<keyword evidence="1" id="KW-1133">Transmembrane helix</keyword>
<dbReference type="RefSeq" id="WP_099460875.1">
    <property type="nucleotide sequence ID" value="NZ_LDWY01000005.1"/>
</dbReference>
<feature type="transmembrane region" description="Helical" evidence="1">
    <location>
        <begin position="196"/>
        <end position="229"/>
    </location>
</feature>
<proteinExistence type="predicted"/>
<keyword evidence="5" id="KW-1185">Reference proteome</keyword>
<evidence type="ECO:0000313" key="3">
    <source>
        <dbReference type="EMBL" id="PHY92217.1"/>
    </source>
</evidence>
<evidence type="ECO:0000256" key="1">
    <source>
        <dbReference type="SAM" id="Phobius"/>
    </source>
</evidence>
<dbReference type="EMBL" id="LDWY01000005">
    <property type="protein sequence ID" value="PHY92217.1"/>
    <property type="molecule type" value="Genomic_DNA"/>
</dbReference>
<sequence>MQGKILADGLIGANDGNRYSFSVQDVRNLGSKTMSDVINAEVDFEIDGTNAKSIFITKNSISIGNIVQGGDSISSIKTKAYIYVAGIFLGVIPVVGWIFGIIGSVFMILALLSLGRMSKAPLLRNFWISWGLVLLGGMIVGFSVAGGFIMGLDSRSGFSFGMVAFIVFGALICLGGLVFSYFYYRDLAEVTNEKFFLYAFICRAVAIFTLFIPILGIIFIIVANIVELIAWIKFKEIKKKEAL</sequence>
<organism evidence="3 4">
    <name type="scientific">Campylobacter vulpis</name>
    <dbReference type="NCBI Taxonomy" id="1655500"/>
    <lineage>
        <taxon>Bacteria</taxon>
        <taxon>Pseudomonadati</taxon>
        <taxon>Campylobacterota</taxon>
        <taxon>Epsilonproteobacteria</taxon>
        <taxon>Campylobacterales</taxon>
        <taxon>Campylobacteraceae</taxon>
        <taxon>Campylobacter</taxon>
    </lineage>
</organism>
<protein>
    <recommendedName>
        <fullName evidence="6">2-amino-4-hydroxy-6-hydroxymethyldihydropteridine pyrophosphokinase</fullName>
    </recommendedName>
</protein>
<keyword evidence="1" id="KW-0472">Membrane</keyword>
<feature type="transmembrane region" description="Helical" evidence="1">
    <location>
        <begin position="126"/>
        <end position="150"/>
    </location>
</feature>
<feature type="transmembrane region" description="Helical" evidence="1">
    <location>
        <begin position="162"/>
        <end position="184"/>
    </location>
</feature>
<dbReference type="Proteomes" id="UP000237472">
    <property type="component" value="Unassembled WGS sequence"/>
</dbReference>
<name>A0A2G4R6R5_9BACT</name>
<accession>A0A2G4R6R5</accession>
<keyword evidence="1" id="KW-0812">Transmembrane</keyword>
<reference evidence="3" key="1">
    <citation type="submission" date="2015-06" db="EMBL/GenBank/DDBJ databases">
        <authorList>
            <person name="Hoefler B.C."/>
            <person name="Straight P.D."/>
        </authorList>
    </citation>
    <scope>NUCLEOTIDE SEQUENCE [LARGE SCALE GENOMIC DNA]</scope>
    <source>
        <strain evidence="3">73/13</strain>
    </source>
</reference>
<evidence type="ECO:0008006" key="6">
    <source>
        <dbReference type="Google" id="ProtNLM"/>
    </source>
</evidence>
<reference evidence="2 5" key="4">
    <citation type="journal article" date="2021" name="Syst. Appl. Microbiol.">
        <title>nCampylobacter vulpis sp. nov. isolated from wild red foxes.</title>
        <authorList>
            <person name="Parisi A."/>
            <person name="Chiara M."/>
            <person name="Caffara M."/>
            <person name="Mion D."/>
            <person name="Miller W.G."/>
            <person name="Caruso M."/>
            <person name="Manzari C."/>
            <person name="Florio D."/>
            <person name="Capozzi L."/>
            <person name="D'Erchia A.M."/>
            <person name="Manzulli V."/>
            <person name="Zanoni R.G."/>
        </authorList>
    </citation>
    <scope>NUCLEOTIDE SEQUENCE [LARGE SCALE GENOMIC DNA]</scope>
    <source>
        <strain evidence="2 5">52/13</strain>
    </source>
</reference>
<evidence type="ECO:0000313" key="5">
    <source>
        <dbReference type="Proteomes" id="UP000811399"/>
    </source>
</evidence>
<evidence type="ECO:0000313" key="4">
    <source>
        <dbReference type="Proteomes" id="UP000237472"/>
    </source>
</evidence>
<dbReference type="OrthoDB" id="5327534at2"/>
<comment type="caution">
    <text evidence="3">The sequence shown here is derived from an EMBL/GenBank/DDBJ whole genome shotgun (WGS) entry which is preliminary data.</text>
</comment>
<reference evidence="4" key="2">
    <citation type="submission" date="2015-06" db="EMBL/GenBank/DDBJ databases">
        <authorList>
            <person name="Parisi A."/>
            <person name="Chiara M."/>
            <person name="Florio D."/>
            <person name="Miccolupo A."/>
            <person name="Manzari C."/>
            <person name="Mion D."/>
            <person name="Caruso M."/>
            <person name="D'erchia A.M."/>
            <person name="Zanoni R."/>
        </authorList>
    </citation>
    <scope>NUCLEOTIDE SEQUENCE [LARGE SCALE GENOMIC DNA]</scope>
    <source>
        <strain evidence="4">73/13</strain>
    </source>
</reference>
<evidence type="ECO:0000313" key="2">
    <source>
        <dbReference type="EMBL" id="MBS4241633.1"/>
    </source>
</evidence>